<evidence type="ECO:0000259" key="3">
    <source>
        <dbReference type="PROSITE" id="PS50280"/>
    </source>
</evidence>
<dbReference type="KEGG" id="lsm:121121404"/>
<dbReference type="Gene3D" id="2.170.270.10">
    <property type="entry name" value="SET domain"/>
    <property type="match status" value="1"/>
</dbReference>
<feature type="domain" description="SET" evidence="3">
    <location>
        <begin position="370"/>
        <end position="495"/>
    </location>
</feature>
<dbReference type="Pfam" id="PF22648">
    <property type="entry name" value="SET7_N"/>
    <property type="match status" value="1"/>
</dbReference>
<dbReference type="SUPFAM" id="SSF82199">
    <property type="entry name" value="SET domain"/>
    <property type="match status" value="1"/>
</dbReference>
<dbReference type="GO" id="GO:0003682">
    <property type="term" value="F:chromatin binding"/>
    <property type="evidence" value="ECO:0007669"/>
    <property type="project" value="TreeGrafter"/>
</dbReference>
<protein>
    <recommendedName>
        <fullName evidence="3">SET domain-containing protein</fullName>
    </recommendedName>
</protein>
<dbReference type="InterPro" id="IPR001214">
    <property type="entry name" value="SET_dom"/>
</dbReference>
<dbReference type="InterPro" id="IPR003409">
    <property type="entry name" value="MORN"/>
</dbReference>
<accession>A0A0K2UFA7</accession>
<dbReference type="RefSeq" id="XP_040572250.1">
    <property type="nucleotide sequence ID" value="XM_040716316.2"/>
</dbReference>
<dbReference type="AlphaFoldDB" id="A0A0K2UFA7"/>
<organism evidence="4">
    <name type="scientific">Lepeophtheirus salmonis</name>
    <name type="common">Salmon louse</name>
    <name type="synonym">Caligus salmonis</name>
    <dbReference type="NCBI Taxonomy" id="72036"/>
    <lineage>
        <taxon>Eukaryota</taxon>
        <taxon>Metazoa</taxon>
        <taxon>Ecdysozoa</taxon>
        <taxon>Arthropoda</taxon>
        <taxon>Crustacea</taxon>
        <taxon>Multicrustacea</taxon>
        <taxon>Hexanauplia</taxon>
        <taxon>Copepoda</taxon>
        <taxon>Siphonostomatoida</taxon>
        <taxon>Caligidae</taxon>
        <taxon>Lepeophtheirus</taxon>
    </lineage>
</organism>
<dbReference type="InterPro" id="IPR046341">
    <property type="entry name" value="SET_dom_sf"/>
</dbReference>
<dbReference type="RefSeq" id="XP_040572251.1">
    <property type="nucleotide sequence ID" value="XM_040716317.2"/>
</dbReference>
<keyword evidence="1" id="KW-0677">Repeat</keyword>
<dbReference type="Pfam" id="PF00856">
    <property type="entry name" value="SET"/>
    <property type="match status" value="1"/>
</dbReference>
<dbReference type="Gene3D" id="2.20.110.10">
    <property type="entry name" value="Histone H3 K4-specific methyltransferase SET7/9 N-terminal domain"/>
    <property type="match status" value="1"/>
</dbReference>
<dbReference type="GO" id="GO:0005694">
    <property type="term" value="C:chromosome"/>
    <property type="evidence" value="ECO:0007669"/>
    <property type="project" value="TreeGrafter"/>
</dbReference>
<dbReference type="PROSITE" id="PS50280">
    <property type="entry name" value="SET"/>
    <property type="match status" value="1"/>
</dbReference>
<dbReference type="Pfam" id="PF02493">
    <property type="entry name" value="MORN"/>
    <property type="match status" value="3"/>
</dbReference>
<dbReference type="PANTHER" id="PTHR46820">
    <property type="entry name" value="HISTONE-LYSINE N-METHYLTRANSFERASE SETD7"/>
    <property type="match status" value="1"/>
</dbReference>
<evidence type="ECO:0000313" key="4">
    <source>
        <dbReference type="EMBL" id="CDW36928.1"/>
    </source>
</evidence>
<dbReference type="GO" id="GO:0070828">
    <property type="term" value="P:heterochromatin organization"/>
    <property type="evidence" value="ECO:0007669"/>
    <property type="project" value="TreeGrafter"/>
</dbReference>
<dbReference type="InterPro" id="IPR054533">
    <property type="entry name" value="SETD7_N"/>
</dbReference>
<dbReference type="PANTHER" id="PTHR46820:SF1">
    <property type="entry name" value="HISTONE-LYSINE N-METHYLTRANSFERASE SETD7"/>
    <property type="match status" value="1"/>
</dbReference>
<evidence type="ECO:0000256" key="1">
    <source>
        <dbReference type="ARBA" id="ARBA00022737"/>
    </source>
</evidence>
<sequence>MPALHHSTYNSFGYGYSRRGLESTLIMSRVCTSSIDTCVLNLEIQRQERRRRLARLRNDPDEDDEEKNESEKQNRSFLRKRLPPTEVRDKMGNLIYRRGESDQERYSRELEQWIRKMKCTGNGGMRLEQFKDIKVGLDTNPIIFGSPSLEPYPNIYKEPDYKFKGGKDENGRWKGKGVIEFANGDTISGSFQNGYRHGECKIETNRLNLRALAGTYENDRLCGKAKLVFQNDTSLEGYFLDGVLHGFVRYFDAKGRLTFIGNHRNGRPHGPCWKVVKGGGCVVGRVNESGELTGIRIAYIFPDYQTALVGTFTKGVLEYARVAYLKTVVEDRGIKVPIFSEPSGCLYEHEIIDYDSKIKNPLLPDPYESRLVEVKQSNVPGANDGLFAKIRIEASTVVAFYYGKPVLNADLEDKDDWEKNAYKIFDPSRPNGTMDIPVEFRDIKNYCATLAHKTNHSFLPNAEFLSFDHPRFGVIPCLVTNHDVEAGEEIFVHYGYDMDGCPDWYEVVWLQGTYPVPESLKEGWDLEQKKSNIVNDSVSLSNVDMVENGKSSDGNVKLEE</sequence>
<dbReference type="RefSeq" id="XP_071745945.1">
    <property type="nucleotide sequence ID" value="XM_071889844.1"/>
</dbReference>
<reference evidence="4" key="1">
    <citation type="submission" date="2014-05" db="EMBL/GenBank/DDBJ databases">
        <authorList>
            <person name="Chronopoulou M."/>
        </authorList>
    </citation>
    <scope>NUCLEOTIDE SEQUENCE</scope>
    <source>
        <tissue evidence="4">Whole organism</tissue>
    </source>
</reference>
<name>A0A0K2UFA7_LEPSM</name>
<dbReference type="GeneID" id="121121404"/>
<dbReference type="GO" id="GO:0005634">
    <property type="term" value="C:nucleus"/>
    <property type="evidence" value="ECO:0007669"/>
    <property type="project" value="TreeGrafter"/>
</dbReference>
<dbReference type="OrthoDB" id="6364932at2759"/>
<feature type="region of interest" description="Disordered" evidence="2">
    <location>
        <begin position="55"/>
        <end position="83"/>
    </location>
</feature>
<dbReference type="EMBL" id="HACA01019566">
    <property type="protein sequence ID" value="CDW36927.1"/>
    <property type="molecule type" value="Transcribed_RNA"/>
</dbReference>
<dbReference type="GO" id="GO:0008757">
    <property type="term" value="F:S-adenosylmethionine-dependent methyltransferase activity"/>
    <property type="evidence" value="ECO:0007669"/>
    <property type="project" value="UniProtKB-ARBA"/>
</dbReference>
<dbReference type="EMBL" id="HACA01019567">
    <property type="protein sequence ID" value="CDW36928.1"/>
    <property type="molecule type" value="Transcribed_RNA"/>
</dbReference>
<dbReference type="GO" id="GO:0008170">
    <property type="term" value="F:N-methyltransferase activity"/>
    <property type="evidence" value="ECO:0007669"/>
    <property type="project" value="UniProtKB-ARBA"/>
</dbReference>
<proteinExistence type="predicted"/>
<evidence type="ECO:0000256" key="2">
    <source>
        <dbReference type="SAM" id="MobiDB-lite"/>
    </source>
</evidence>
<dbReference type="SUPFAM" id="SSF82185">
    <property type="entry name" value="Histone H3 K4-specific methyltransferase SET7/9 N-terminal domain"/>
    <property type="match status" value="2"/>
</dbReference>
<dbReference type="GO" id="GO:0008276">
    <property type="term" value="F:protein methyltransferase activity"/>
    <property type="evidence" value="ECO:0007669"/>
    <property type="project" value="UniProtKB-ARBA"/>
</dbReference>